<organism evidence="3 4">
    <name type="scientific">Ephemerocybe angulata</name>
    <dbReference type="NCBI Taxonomy" id="980116"/>
    <lineage>
        <taxon>Eukaryota</taxon>
        <taxon>Fungi</taxon>
        <taxon>Dikarya</taxon>
        <taxon>Basidiomycota</taxon>
        <taxon>Agaricomycotina</taxon>
        <taxon>Agaricomycetes</taxon>
        <taxon>Agaricomycetidae</taxon>
        <taxon>Agaricales</taxon>
        <taxon>Agaricineae</taxon>
        <taxon>Psathyrellaceae</taxon>
        <taxon>Ephemerocybe</taxon>
    </lineage>
</organism>
<feature type="region of interest" description="Disordered" evidence="1">
    <location>
        <begin position="222"/>
        <end position="255"/>
    </location>
</feature>
<accession>A0A8H5F1M2</accession>
<dbReference type="PROSITE" id="PS50013">
    <property type="entry name" value="CHROMO_2"/>
    <property type="match status" value="1"/>
</dbReference>
<keyword evidence="4" id="KW-1185">Reference proteome</keyword>
<dbReference type="SUPFAM" id="SSF54160">
    <property type="entry name" value="Chromo domain-like"/>
    <property type="match status" value="1"/>
</dbReference>
<evidence type="ECO:0000313" key="3">
    <source>
        <dbReference type="EMBL" id="KAF5320008.1"/>
    </source>
</evidence>
<dbReference type="SMART" id="SM00298">
    <property type="entry name" value="CHROMO"/>
    <property type="match status" value="1"/>
</dbReference>
<protein>
    <recommendedName>
        <fullName evidence="2">Chromo domain-containing protein</fullName>
    </recommendedName>
</protein>
<evidence type="ECO:0000259" key="2">
    <source>
        <dbReference type="PROSITE" id="PS50013"/>
    </source>
</evidence>
<comment type="caution">
    <text evidence="3">The sequence shown here is derived from an EMBL/GenBank/DDBJ whole genome shotgun (WGS) entry which is preliminary data.</text>
</comment>
<dbReference type="InterPro" id="IPR000953">
    <property type="entry name" value="Chromo/chromo_shadow_dom"/>
</dbReference>
<feature type="compositionally biased region" description="Polar residues" evidence="1">
    <location>
        <begin position="239"/>
        <end position="255"/>
    </location>
</feature>
<feature type="domain" description="Chromo" evidence="2">
    <location>
        <begin position="153"/>
        <end position="202"/>
    </location>
</feature>
<dbReference type="InterPro" id="IPR016197">
    <property type="entry name" value="Chromo-like_dom_sf"/>
</dbReference>
<dbReference type="OrthoDB" id="2447764at2759"/>
<reference evidence="3 4" key="1">
    <citation type="journal article" date="2020" name="ISME J.">
        <title>Uncovering the hidden diversity of litter-decomposition mechanisms in mushroom-forming fungi.</title>
        <authorList>
            <person name="Floudas D."/>
            <person name="Bentzer J."/>
            <person name="Ahren D."/>
            <person name="Johansson T."/>
            <person name="Persson P."/>
            <person name="Tunlid A."/>
        </authorList>
    </citation>
    <scope>NUCLEOTIDE SEQUENCE [LARGE SCALE GENOMIC DNA]</scope>
    <source>
        <strain evidence="3 4">CBS 175.51</strain>
    </source>
</reference>
<dbReference type="AlphaFoldDB" id="A0A8H5F1M2"/>
<dbReference type="GO" id="GO:0006338">
    <property type="term" value="P:chromatin remodeling"/>
    <property type="evidence" value="ECO:0007669"/>
    <property type="project" value="UniProtKB-ARBA"/>
</dbReference>
<dbReference type="Gene3D" id="2.40.50.40">
    <property type="match status" value="1"/>
</dbReference>
<name>A0A8H5F1M2_9AGAR</name>
<evidence type="ECO:0000313" key="4">
    <source>
        <dbReference type="Proteomes" id="UP000541558"/>
    </source>
</evidence>
<feature type="compositionally biased region" description="Basic and acidic residues" evidence="1">
    <location>
        <begin position="301"/>
        <end position="311"/>
    </location>
</feature>
<dbReference type="EMBL" id="JAACJK010000172">
    <property type="protein sequence ID" value="KAF5320008.1"/>
    <property type="molecule type" value="Genomic_DNA"/>
</dbReference>
<sequence length="319" mass="36101">MSYREIMQIPFYFESREVDISKAFNHPLQPDSTARTFVIKRLAKLSSVRNFLIKYARLEEAYSPLVERRSRSLSLRNGDRVVWRGGRPVGHPLNDTLVLEVNYCGYASESLASASHNLPKPRLSLKSVRLNPNEIPREEARPEPVQTPNGLEYQVERILDYRQITSNWRIYCVLWVGYPYGDASWIGEEQAESLTVMDHWREGNNDGSAGSTASFPMEVVQKPVHQSDPSTPDIPRLPQYTSQNMDATPSPTSPVTTMKGFSAHCDREDICSPTVSAQFSPADCLGLEEALEVGRIHRPRHSSDILTRDPRLNSAEDIE</sequence>
<feature type="region of interest" description="Disordered" evidence="1">
    <location>
        <begin position="300"/>
        <end position="319"/>
    </location>
</feature>
<evidence type="ECO:0000256" key="1">
    <source>
        <dbReference type="SAM" id="MobiDB-lite"/>
    </source>
</evidence>
<dbReference type="Proteomes" id="UP000541558">
    <property type="component" value="Unassembled WGS sequence"/>
</dbReference>
<proteinExistence type="predicted"/>
<gene>
    <name evidence="3" type="ORF">D9611_011027</name>
</gene>